<dbReference type="STRING" id="203119.Cthe_3401"/>
<proteinExistence type="predicted"/>
<sequence length="49" mass="5830">MDIGMFIKKCFEIGISLLNKEKLTEEEKELLNALDSLEKWIQDRILFEN</sequence>
<dbReference type="HOGENOM" id="CLU_3134397_0_0_9"/>
<dbReference type="Proteomes" id="UP000002145">
    <property type="component" value="Chromosome"/>
</dbReference>
<evidence type="ECO:0000313" key="1">
    <source>
        <dbReference type="EMBL" id="AEO12452.1"/>
    </source>
</evidence>
<dbReference type="GeneID" id="43499795"/>
<dbReference type="AlphaFoldDB" id="G2JCD0"/>
<gene>
    <name evidence="1" type="ordered locus">Cthe_3401</name>
</gene>
<reference evidence="2" key="1">
    <citation type="submission" date="2007-02" db="EMBL/GenBank/DDBJ databases">
        <title>Complete sequence of Clostridium thermocellum ATCC 27405.</title>
        <authorList>
            <consortium name="US DOE Joint Genome Institute"/>
            <person name="Copeland A."/>
            <person name="Lucas S."/>
            <person name="Lapidus A."/>
            <person name="Barry K."/>
            <person name="Detter J.C."/>
            <person name="Glavina del Rio T."/>
            <person name="Hammon N."/>
            <person name="Israni S."/>
            <person name="Dalin E."/>
            <person name="Tice H."/>
            <person name="Pitluck S."/>
            <person name="Chertkov O."/>
            <person name="Brettin T."/>
            <person name="Bruce D."/>
            <person name="Han C."/>
            <person name="Tapia R."/>
            <person name="Gilna P."/>
            <person name="Schmutz J."/>
            <person name="Larimer F."/>
            <person name="Land M."/>
            <person name="Hauser L."/>
            <person name="Kyrpides N."/>
            <person name="Mikhailova N."/>
            <person name="Wu J.H.D."/>
            <person name="Newcomb M."/>
            <person name="Richardson P."/>
        </authorList>
    </citation>
    <scope>NUCLEOTIDE SEQUENCE [LARGE SCALE GENOMIC DNA]</scope>
    <source>
        <strain evidence="2">ATCC 27405 / DSM 1237 / JCM 9322 / NBRC 103400 / NCIMB 10682 / NRRL B-4536 / VPI 7372</strain>
    </source>
</reference>
<dbReference type="EMBL" id="CP000568">
    <property type="protein sequence ID" value="AEO12452.1"/>
    <property type="molecule type" value="Genomic_DNA"/>
</dbReference>
<name>G2JCD0_ACET2</name>
<dbReference type="RefSeq" id="WP_020458098.1">
    <property type="nucleotide sequence ID" value="NC_009012.1"/>
</dbReference>
<accession>G2JCD0</accession>
<organism evidence="1 2">
    <name type="scientific">Acetivibrio thermocellus (strain ATCC 27405 / DSM 1237 / JCM 9322 / NBRC 103400 / NCIMB 10682 / NRRL B-4536 / VPI 7372)</name>
    <name type="common">Clostridium thermocellum</name>
    <dbReference type="NCBI Taxonomy" id="203119"/>
    <lineage>
        <taxon>Bacteria</taxon>
        <taxon>Bacillati</taxon>
        <taxon>Bacillota</taxon>
        <taxon>Clostridia</taxon>
        <taxon>Eubacteriales</taxon>
        <taxon>Oscillospiraceae</taxon>
        <taxon>Acetivibrio</taxon>
    </lineage>
</organism>
<protein>
    <submittedName>
        <fullName evidence="1">Uncharacterized protein</fullName>
    </submittedName>
</protein>
<evidence type="ECO:0000313" key="2">
    <source>
        <dbReference type="Proteomes" id="UP000002145"/>
    </source>
</evidence>
<keyword evidence="2" id="KW-1185">Reference proteome</keyword>
<dbReference type="KEGG" id="cth:Cthe_3401"/>
<reference evidence="1 2" key="2">
    <citation type="journal article" date="2013" name="Biotechnol. Biofuels">
        <title>Global transcriptome analysis of Clostridium thermocellum ATCC 27405 during growth on dilute acid pretreated Populus and switchgrass.</title>
        <authorList>
            <person name="Wilson C.M."/>
            <person name="Rodriguez M.Jr."/>
            <person name="Johnson C.M."/>
            <person name="Martin S.L."/>
            <person name="Chu T.M."/>
            <person name="Wolfinger R.D."/>
            <person name="Hauser L.J."/>
            <person name="Land M.L."/>
            <person name="Klingeman D.M."/>
            <person name="Syed M.H."/>
            <person name="Ragauskas A.J."/>
            <person name="Tschaplinski T.J."/>
            <person name="Mielenz J.R."/>
            <person name="Brown S.D."/>
        </authorList>
    </citation>
    <scope>NUCLEOTIDE SEQUENCE [LARGE SCALE GENOMIC DNA]</scope>
    <source>
        <strain evidence="2">ATCC 27405 / DSM 1237 / JCM 9322 / NBRC 103400 / NCIMB 10682 / NRRL B-4536 / VPI 7372</strain>
    </source>
</reference>